<proteinExistence type="predicted"/>
<reference evidence="1" key="1">
    <citation type="journal article" date="2019" name="bioRxiv">
        <title>The Genome of the Zebra Mussel, Dreissena polymorpha: A Resource for Invasive Species Research.</title>
        <authorList>
            <person name="McCartney M.A."/>
            <person name="Auch B."/>
            <person name="Kono T."/>
            <person name="Mallez S."/>
            <person name="Zhang Y."/>
            <person name="Obille A."/>
            <person name="Becker A."/>
            <person name="Abrahante J.E."/>
            <person name="Garbe J."/>
            <person name="Badalamenti J.P."/>
            <person name="Herman A."/>
            <person name="Mangelson H."/>
            <person name="Liachko I."/>
            <person name="Sullivan S."/>
            <person name="Sone E.D."/>
            <person name="Koren S."/>
            <person name="Silverstein K.A.T."/>
            <person name="Beckman K.B."/>
            <person name="Gohl D.M."/>
        </authorList>
    </citation>
    <scope>NUCLEOTIDE SEQUENCE</scope>
    <source>
        <strain evidence="1">Duluth1</strain>
        <tissue evidence="1">Whole animal</tissue>
    </source>
</reference>
<accession>A0A9D4MSH8</accession>
<dbReference type="EMBL" id="JAIWYP010000001">
    <property type="protein sequence ID" value="KAH3882828.1"/>
    <property type="molecule type" value="Genomic_DNA"/>
</dbReference>
<dbReference type="Proteomes" id="UP000828390">
    <property type="component" value="Unassembled WGS sequence"/>
</dbReference>
<dbReference type="AlphaFoldDB" id="A0A9D4MSH8"/>
<gene>
    <name evidence="1" type="ORF">DPMN_006773</name>
</gene>
<keyword evidence="2" id="KW-1185">Reference proteome</keyword>
<name>A0A9D4MSH8_DREPO</name>
<organism evidence="1 2">
    <name type="scientific">Dreissena polymorpha</name>
    <name type="common">Zebra mussel</name>
    <name type="synonym">Mytilus polymorpha</name>
    <dbReference type="NCBI Taxonomy" id="45954"/>
    <lineage>
        <taxon>Eukaryota</taxon>
        <taxon>Metazoa</taxon>
        <taxon>Spiralia</taxon>
        <taxon>Lophotrochozoa</taxon>
        <taxon>Mollusca</taxon>
        <taxon>Bivalvia</taxon>
        <taxon>Autobranchia</taxon>
        <taxon>Heteroconchia</taxon>
        <taxon>Euheterodonta</taxon>
        <taxon>Imparidentia</taxon>
        <taxon>Neoheterodontei</taxon>
        <taxon>Myida</taxon>
        <taxon>Dreissenoidea</taxon>
        <taxon>Dreissenidae</taxon>
        <taxon>Dreissena</taxon>
    </lineage>
</organism>
<protein>
    <submittedName>
        <fullName evidence="1">Uncharacterized protein</fullName>
    </submittedName>
</protein>
<evidence type="ECO:0000313" key="2">
    <source>
        <dbReference type="Proteomes" id="UP000828390"/>
    </source>
</evidence>
<comment type="caution">
    <text evidence="1">The sequence shown here is derived from an EMBL/GenBank/DDBJ whole genome shotgun (WGS) entry which is preliminary data.</text>
</comment>
<reference evidence="1" key="2">
    <citation type="submission" date="2020-11" db="EMBL/GenBank/DDBJ databases">
        <authorList>
            <person name="McCartney M.A."/>
            <person name="Auch B."/>
            <person name="Kono T."/>
            <person name="Mallez S."/>
            <person name="Becker A."/>
            <person name="Gohl D.M."/>
            <person name="Silverstein K.A.T."/>
            <person name="Koren S."/>
            <person name="Bechman K.B."/>
            <person name="Herman A."/>
            <person name="Abrahante J.E."/>
            <person name="Garbe J."/>
        </authorList>
    </citation>
    <scope>NUCLEOTIDE SEQUENCE</scope>
    <source>
        <strain evidence="1">Duluth1</strain>
        <tissue evidence="1">Whole animal</tissue>
    </source>
</reference>
<sequence>MQQMEQQSAQQTVYKGQGMTQTFNDNLSQILDRLNSVDSRLAKLDTIQSQLSELNKKCLALKPV</sequence>
<evidence type="ECO:0000313" key="1">
    <source>
        <dbReference type="EMBL" id="KAH3882828.1"/>
    </source>
</evidence>